<protein>
    <submittedName>
        <fullName evidence="1">Uncharacterized protein</fullName>
    </submittedName>
</protein>
<evidence type="ECO:0000313" key="2">
    <source>
        <dbReference type="Proteomes" id="UP000031443"/>
    </source>
</evidence>
<reference evidence="2" key="1">
    <citation type="journal article" date="2013" name="Nat. Genet.">
        <title>The draft genomes of soft-shell turtle and green sea turtle yield insights into the development and evolution of the turtle-specific body plan.</title>
        <authorList>
            <person name="Wang Z."/>
            <person name="Pascual-Anaya J."/>
            <person name="Zadissa A."/>
            <person name="Li W."/>
            <person name="Niimura Y."/>
            <person name="Huang Z."/>
            <person name="Li C."/>
            <person name="White S."/>
            <person name="Xiong Z."/>
            <person name="Fang D."/>
            <person name="Wang B."/>
            <person name="Ming Y."/>
            <person name="Chen Y."/>
            <person name="Zheng Y."/>
            <person name="Kuraku S."/>
            <person name="Pignatelli M."/>
            <person name="Herrero J."/>
            <person name="Beal K."/>
            <person name="Nozawa M."/>
            <person name="Li Q."/>
            <person name="Wang J."/>
            <person name="Zhang H."/>
            <person name="Yu L."/>
            <person name="Shigenobu S."/>
            <person name="Wang J."/>
            <person name="Liu J."/>
            <person name="Flicek P."/>
            <person name="Searle S."/>
            <person name="Wang J."/>
            <person name="Kuratani S."/>
            <person name="Yin Y."/>
            <person name="Aken B."/>
            <person name="Zhang G."/>
            <person name="Irie N."/>
        </authorList>
    </citation>
    <scope>NUCLEOTIDE SEQUENCE [LARGE SCALE GENOMIC DNA]</scope>
</reference>
<evidence type="ECO:0000313" key="1">
    <source>
        <dbReference type="EMBL" id="EMP33210.1"/>
    </source>
</evidence>
<dbReference type="Proteomes" id="UP000031443">
    <property type="component" value="Unassembled WGS sequence"/>
</dbReference>
<proteinExistence type="predicted"/>
<dbReference type="EMBL" id="KB536686">
    <property type="protein sequence ID" value="EMP33210.1"/>
    <property type="molecule type" value="Genomic_DNA"/>
</dbReference>
<accession>M7BCA3</accession>
<organism evidence="1 2">
    <name type="scientific">Chelonia mydas</name>
    <name type="common">Green sea-turtle</name>
    <name type="synonym">Chelonia agassizi</name>
    <dbReference type="NCBI Taxonomy" id="8469"/>
    <lineage>
        <taxon>Eukaryota</taxon>
        <taxon>Metazoa</taxon>
        <taxon>Chordata</taxon>
        <taxon>Craniata</taxon>
        <taxon>Vertebrata</taxon>
        <taxon>Euteleostomi</taxon>
        <taxon>Archelosauria</taxon>
        <taxon>Testudinata</taxon>
        <taxon>Testudines</taxon>
        <taxon>Cryptodira</taxon>
        <taxon>Durocryptodira</taxon>
        <taxon>Americhelydia</taxon>
        <taxon>Chelonioidea</taxon>
        <taxon>Cheloniidae</taxon>
        <taxon>Chelonia</taxon>
    </lineage>
</organism>
<gene>
    <name evidence="1" type="ORF">UY3_09639</name>
</gene>
<dbReference type="AlphaFoldDB" id="M7BCA3"/>
<keyword evidence="2" id="KW-1185">Reference proteome</keyword>
<name>M7BCA3_CHEMY</name>
<sequence>MLDNDNTALPVPICAGSETDKDLDLLLAVSGVQCGPQCQDRQEACLCTPTVPLTRSCPSEFGTRWHGAGGLGYKVAILYMKLVVDV</sequence>